<gene>
    <name evidence="3" type="ORF">Tci_036242</name>
</gene>
<accession>A0A6L2LVF3</accession>
<sequence>MTTPTFAKTHNLIAYLAKPVESEGFEQIIDFLNGSSVRYALTASPTIRTSCIKQFWSTAKVKTVNDEVRVQALIDGKRVTIKESFIRRILELDDEEGTTCLANDDIFTGLANMGYEKTALVLKPPPGMNLAAPWHQQSSVLPQTRSLTSPVDHQLGDMSQHQDIYDNPSPTKKVFANMKRVDDVSIPTEQSTSKPHKKHKSKKQQPIAPKVSSPASSPEHQLPSTLNDTFPTAKDSLTLQDLMDLYTRLSNKVLDLESEVIDIKSSFTDKIQKLEDRVDQLEEENRGRMIVDMDEDVEEAQAKTYNLDLQHAEKVLSMQDIDEEEHAEVEEVLEVVKAAKLMTEVVTTAQATTTAAQSKDKGKGILIEEPKPLKGQAQIDMDEAFARQLEAKLNANINWNDVIEQVKKSKKQNNVVMRYQALKRKHVTEAHARKNMMIYLKNMAGFKMDFFKDKEVTIQEEDNKRQGESLEHDIAKKQRIDEEAEELKSHLQIVANDDDDNVYTEATPLASKLVKERFETAEPKNFSDDFLLNILKIMFEKPNVKDNVWSDQKGIYGLAKVKSWKLFESCGVHVITLTTIQMFLLVEKKYRLIHFTLKQMIDNVRLEVEEESEMSLELLRGGLLGFMDFNNYCCSSYLVLLLIVIAAKSEDNIKWLMLLVKT</sequence>
<evidence type="ECO:0000256" key="1">
    <source>
        <dbReference type="SAM" id="Coils"/>
    </source>
</evidence>
<keyword evidence="1" id="KW-0175">Coiled coil</keyword>
<evidence type="ECO:0000256" key="2">
    <source>
        <dbReference type="SAM" id="MobiDB-lite"/>
    </source>
</evidence>
<feature type="coiled-coil region" evidence="1">
    <location>
        <begin position="239"/>
        <end position="291"/>
    </location>
</feature>
<feature type="compositionally biased region" description="Polar residues" evidence="2">
    <location>
        <begin position="213"/>
        <end position="231"/>
    </location>
</feature>
<reference evidence="3" key="1">
    <citation type="journal article" date="2019" name="Sci. Rep.">
        <title>Draft genome of Tanacetum cinerariifolium, the natural source of mosquito coil.</title>
        <authorList>
            <person name="Yamashiro T."/>
            <person name="Shiraishi A."/>
            <person name="Satake H."/>
            <person name="Nakayama K."/>
        </authorList>
    </citation>
    <scope>NUCLEOTIDE SEQUENCE</scope>
</reference>
<feature type="region of interest" description="Disordered" evidence="2">
    <location>
        <begin position="180"/>
        <end position="231"/>
    </location>
</feature>
<evidence type="ECO:0000313" key="3">
    <source>
        <dbReference type="EMBL" id="GEU64264.1"/>
    </source>
</evidence>
<evidence type="ECO:0008006" key="4">
    <source>
        <dbReference type="Google" id="ProtNLM"/>
    </source>
</evidence>
<comment type="caution">
    <text evidence="3">The sequence shown here is derived from an EMBL/GenBank/DDBJ whole genome shotgun (WGS) entry which is preliminary data.</text>
</comment>
<feature type="compositionally biased region" description="Basic residues" evidence="2">
    <location>
        <begin position="194"/>
        <end position="203"/>
    </location>
</feature>
<dbReference type="EMBL" id="BKCJ010004990">
    <property type="protein sequence ID" value="GEU64264.1"/>
    <property type="molecule type" value="Genomic_DNA"/>
</dbReference>
<protein>
    <recommendedName>
        <fullName evidence="4">Xylulose kinase-1</fullName>
    </recommendedName>
</protein>
<organism evidence="3">
    <name type="scientific">Tanacetum cinerariifolium</name>
    <name type="common">Dalmatian daisy</name>
    <name type="synonym">Chrysanthemum cinerariifolium</name>
    <dbReference type="NCBI Taxonomy" id="118510"/>
    <lineage>
        <taxon>Eukaryota</taxon>
        <taxon>Viridiplantae</taxon>
        <taxon>Streptophyta</taxon>
        <taxon>Embryophyta</taxon>
        <taxon>Tracheophyta</taxon>
        <taxon>Spermatophyta</taxon>
        <taxon>Magnoliopsida</taxon>
        <taxon>eudicotyledons</taxon>
        <taxon>Gunneridae</taxon>
        <taxon>Pentapetalae</taxon>
        <taxon>asterids</taxon>
        <taxon>campanulids</taxon>
        <taxon>Asterales</taxon>
        <taxon>Asteraceae</taxon>
        <taxon>Asteroideae</taxon>
        <taxon>Anthemideae</taxon>
        <taxon>Anthemidinae</taxon>
        <taxon>Tanacetum</taxon>
    </lineage>
</organism>
<name>A0A6L2LVF3_TANCI</name>
<proteinExistence type="predicted"/>
<dbReference type="AlphaFoldDB" id="A0A6L2LVF3"/>